<evidence type="ECO:0000313" key="3">
    <source>
        <dbReference type="EMBL" id="AEW94680.1"/>
    </source>
</evidence>
<evidence type="ECO:0000256" key="1">
    <source>
        <dbReference type="SAM" id="MobiDB-lite"/>
    </source>
</evidence>
<protein>
    <submittedName>
        <fullName evidence="3">Uncharacterized protein</fullName>
    </submittedName>
</protein>
<evidence type="ECO:0000256" key="2">
    <source>
        <dbReference type="SAM" id="Phobius"/>
    </source>
</evidence>
<dbReference type="PATRIC" id="fig|1003195.29.peg.2314"/>
<dbReference type="AlphaFoldDB" id="G8WQE8"/>
<keyword evidence="2" id="KW-1133">Transmembrane helix</keyword>
<proteinExistence type="predicted"/>
<gene>
    <name evidence="3" type="ordered locus">SCATT_23090</name>
</gene>
<reference evidence="4" key="1">
    <citation type="submission" date="2011-12" db="EMBL/GenBank/DDBJ databases">
        <title>Complete genome sequence of Streptomyces cattleya strain DSM 46488.</title>
        <authorList>
            <person name="Ou H.-Y."/>
            <person name="Li P."/>
            <person name="Zhao C."/>
            <person name="O'Hagan D."/>
            <person name="Deng Z."/>
        </authorList>
    </citation>
    <scope>NUCLEOTIDE SEQUENCE [LARGE SCALE GENOMIC DNA]</scope>
    <source>
        <strain evidence="4">ATCC 35852 / DSM 46488 / JCM 4925 / NBRC 14057 / NRRL 8057</strain>
    </source>
</reference>
<name>G8WQE8_STREN</name>
<feature type="transmembrane region" description="Helical" evidence="2">
    <location>
        <begin position="21"/>
        <end position="43"/>
    </location>
</feature>
<dbReference type="Proteomes" id="UP000007842">
    <property type="component" value="Chromosome"/>
</dbReference>
<keyword evidence="4" id="KW-1185">Reference proteome</keyword>
<dbReference type="KEGG" id="scy:SCATT_23090"/>
<keyword evidence="2" id="KW-0812">Transmembrane</keyword>
<sequence>MAAFVGGVRREGDRGGSGKRLLAVAAGVVAAVALGAVVVGALGTRGAAADGTKHTEATAAKANPSAPAGRPGAPGTTAPGHPGHPGRPGGTQDLGNFGGGATTPNAPAQGGTSDAKHAPGAGSGAGTSTAPDDPAGSGATNTVRHDSLVKQVTYSAVAGYGCTDSSTHFYAKDADFGQGTSGWLRSSTGGYGGCGDGTYLAEPMSGSNGSYDHSQGVLWRFRYSSQPSAAMCRVSVYVPDNSDIKYVGGNPTHYFLYGDDYTFGRDVQPIGDFTISQVANRGGWVTPDAFEVTSGTVVLTMVNTGVDYTSATRHAHHAAAPVRLSCTQA</sequence>
<dbReference type="eggNOG" id="ENOG5033C92">
    <property type="taxonomic scope" value="Bacteria"/>
</dbReference>
<dbReference type="HOGENOM" id="CLU_844441_0_0_11"/>
<feature type="compositionally biased region" description="Polar residues" evidence="1">
    <location>
        <begin position="102"/>
        <end position="112"/>
    </location>
</feature>
<dbReference type="EMBL" id="CP003219">
    <property type="protein sequence ID" value="AEW94680.1"/>
    <property type="molecule type" value="Genomic_DNA"/>
</dbReference>
<dbReference type="STRING" id="1003195.SCATT_23090"/>
<organism evidence="3 4">
    <name type="scientific">Streptantibioticus cattleyicolor (strain ATCC 35852 / DSM 46488 / JCM 4925 / NBRC 14057 / NRRL 8057)</name>
    <name type="common">Streptomyces cattleya</name>
    <dbReference type="NCBI Taxonomy" id="1003195"/>
    <lineage>
        <taxon>Bacteria</taxon>
        <taxon>Bacillati</taxon>
        <taxon>Actinomycetota</taxon>
        <taxon>Actinomycetes</taxon>
        <taxon>Kitasatosporales</taxon>
        <taxon>Streptomycetaceae</taxon>
        <taxon>Streptantibioticus</taxon>
    </lineage>
</organism>
<accession>G8WQE8</accession>
<feature type="compositionally biased region" description="Low complexity" evidence="1">
    <location>
        <begin position="57"/>
        <end position="81"/>
    </location>
</feature>
<evidence type="ECO:0000313" key="4">
    <source>
        <dbReference type="Proteomes" id="UP000007842"/>
    </source>
</evidence>
<feature type="region of interest" description="Disordered" evidence="1">
    <location>
        <begin position="47"/>
        <end position="144"/>
    </location>
</feature>
<keyword evidence="2" id="KW-0472">Membrane</keyword>